<dbReference type="SUPFAM" id="SSF56176">
    <property type="entry name" value="FAD-binding/transporter-associated domain-like"/>
    <property type="match status" value="1"/>
</dbReference>
<comment type="similarity">
    <text evidence="2">Belongs to the oxygen-dependent FAD-linked oxidoreductase family.</text>
</comment>
<dbReference type="AlphaFoldDB" id="A0A8B8MH70"/>
<evidence type="ECO:0000256" key="3">
    <source>
        <dbReference type="ARBA" id="ARBA00022630"/>
    </source>
</evidence>
<feature type="signal peptide" evidence="7">
    <location>
        <begin position="1"/>
        <end position="23"/>
    </location>
</feature>
<dbReference type="Pfam" id="PF01565">
    <property type="entry name" value="FAD_binding_4"/>
    <property type="match status" value="1"/>
</dbReference>
<keyword evidence="9" id="KW-1185">Reference proteome</keyword>
<dbReference type="PROSITE" id="PS51387">
    <property type="entry name" value="FAD_PCMH"/>
    <property type="match status" value="1"/>
</dbReference>
<dbReference type="Proteomes" id="UP000694853">
    <property type="component" value="Unplaced"/>
</dbReference>
<reference evidence="10" key="2">
    <citation type="submission" date="2025-08" db="UniProtKB">
        <authorList>
            <consortium name="RefSeq"/>
        </authorList>
    </citation>
    <scope>IDENTIFICATION</scope>
    <source>
        <tissue evidence="10">Young leaves</tissue>
    </source>
</reference>
<dbReference type="GO" id="GO:0016491">
    <property type="term" value="F:oxidoreductase activity"/>
    <property type="evidence" value="ECO:0007669"/>
    <property type="project" value="InterPro"/>
</dbReference>
<evidence type="ECO:0000256" key="1">
    <source>
        <dbReference type="ARBA" id="ARBA00001974"/>
    </source>
</evidence>
<dbReference type="GO" id="GO:0071949">
    <property type="term" value="F:FAD binding"/>
    <property type="evidence" value="ECO:0007669"/>
    <property type="project" value="InterPro"/>
</dbReference>
<dbReference type="InterPro" id="IPR016166">
    <property type="entry name" value="FAD-bd_PCMH"/>
</dbReference>
<evidence type="ECO:0000256" key="4">
    <source>
        <dbReference type="ARBA" id="ARBA00022729"/>
    </source>
</evidence>
<dbReference type="InterPro" id="IPR006094">
    <property type="entry name" value="Oxid_FAD_bind_N"/>
</dbReference>
<dbReference type="PANTHER" id="PTHR32448">
    <property type="entry name" value="OS08G0158400 PROTEIN"/>
    <property type="match status" value="1"/>
</dbReference>
<dbReference type="RefSeq" id="XP_027367915.1">
    <property type="nucleotide sequence ID" value="XM_027512114.1"/>
</dbReference>
<dbReference type="InterPro" id="IPR016167">
    <property type="entry name" value="FAD-bd_PCMH_sub1"/>
</dbReference>
<evidence type="ECO:0000256" key="5">
    <source>
        <dbReference type="ARBA" id="ARBA00022827"/>
    </source>
</evidence>
<dbReference type="KEGG" id="aprc:113873797"/>
<dbReference type="Pfam" id="PF08031">
    <property type="entry name" value="BBE"/>
    <property type="match status" value="1"/>
</dbReference>
<keyword evidence="4 7" id="KW-0732">Signal</keyword>
<dbReference type="GeneID" id="113873797"/>
<evidence type="ECO:0000256" key="6">
    <source>
        <dbReference type="ARBA" id="ARBA00023180"/>
    </source>
</evidence>
<keyword evidence="3" id="KW-0285">Flavoprotein</keyword>
<proteinExistence type="inferred from homology"/>
<dbReference type="Gene3D" id="3.30.43.10">
    <property type="entry name" value="Uridine Diphospho-n-acetylenolpyruvylglucosamine Reductase, domain 2"/>
    <property type="match status" value="1"/>
</dbReference>
<keyword evidence="6" id="KW-0325">Glycoprotein</keyword>
<gene>
    <name evidence="10" type="primary">LOC113873797</name>
</gene>
<evidence type="ECO:0000256" key="7">
    <source>
        <dbReference type="SAM" id="SignalP"/>
    </source>
</evidence>
<reference evidence="9" key="1">
    <citation type="journal article" date="2019" name="Toxins">
        <title>Detection of Abrin-Like and Prepropulchellin-Like Toxin Genes and Transcripts Using Whole Genome Sequencing and Full-Length Transcript Sequencing of Abrus precatorius.</title>
        <authorList>
            <person name="Hovde B.T."/>
            <person name="Daligault H.E."/>
            <person name="Hanschen E.R."/>
            <person name="Kunde Y.A."/>
            <person name="Johnson M.B."/>
            <person name="Starkenburg S.R."/>
            <person name="Johnson S.L."/>
        </authorList>
    </citation>
    <scope>NUCLEOTIDE SEQUENCE [LARGE SCALE GENOMIC DNA]</scope>
</reference>
<dbReference type="Gene3D" id="3.30.465.10">
    <property type="match status" value="1"/>
</dbReference>
<organism evidence="9 10">
    <name type="scientific">Abrus precatorius</name>
    <name type="common">Indian licorice</name>
    <name type="synonym">Glycine abrus</name>
    <dbReference type="NCBI Taxonomy" id="3816"/>
    <lineage>
        <taxon>Eukaryota</taxon>
        <taxon>Viridiplantae</taxon>
        <taxon>Streptophyta</taxon>
        <taxon>Embryophyta</taxon>
        <taxon>Tracheophyta</taxon>
        <taxon>Spermatophyta</taxon>
        <taxon>Magnoliopsida</taxon>
        <taxon>eudicotyledons</taxon>
        <taxon>Gunneridae</taxon>
        <taxon>Pentapetalae</taxon>
        <taxon>rosids</taxon>
        <taxon>fabids</taxon>
        <taxon>Fabales</taxon>
        <taxon>Fabaceae</taxon>
        <taxon>Papilionoideae</taxon>
        <taxon>50 kb inversion clade</taxon>
        <taxon>NPAAA clade</taxon>
        <taxon>indigoferoid/millettioid clade</taxon>
        <taxon>Abreae</taxon>
        <taxon>Abrus</taxon>
    </lineage>
</organism>
<evidence type="ECO:0000256" key="2">
    <source>
        <dbReference type="ARBA" id="ARBA00005466"/>
    </source>
</evidence>
<evidence type="ECO:0000313" key="9">
    <source>
        <dbReference type="Proteomes" id="UP000694853"/>
    </source>
</evidence>
<dbReference type="InterPro" id="IPR036318">
    <property type="entry name" value="FAD-bd_PCMH-like_sf"/>
</dbReference>
<name>A0A8B8MH70_ABRPR</name>
<sequence>MFNFHKSLCLLCFLLLSSDVSLSLSASLRDFTYCLDNHKIKNFTTFPYKEHDQSSATNYFKILNFSIQNLRFAEPVIPKPIAIVLPESLEQLQKSVACCREGSLEIRVRCGGHSYEGTSSVADDGTPFVIIDMMNLNHVRVDTETETAWVEGGATLGETYYAISQASNIHGFSAGSCPTVGVGGHIGGGGFGLLSRKYGLAADNVVDALLVDAGGQLFDRESMGEDVFWAIRGGGGGLWGIIYAWKIKVLKVPQIVTSFVVSRTGTKSHVAKLVHKWEYVAPNLEDDFYLSCFVGAGLPQAKTRGLSATFNGFYLGPRASAISILNKDFPELDIVEEECIEMSWIQSIVFFSGLGDGTSVSDLKNRYLQKKEYFKAKSDFVNKHVPLMGIETALDILEKEPKGYVILDPYGGMMHHISSESIAFPHRRGNLFTIQYLIYWKEADNDKSSDYIDWIRGFYAAMTPFVSWGPRAAYINYMDFDLGVMKRIRNGAIMKDDVENARVWGEKYFLSNYDRLVRAKTLIDPNNVFTNEQGIPPISLASPNVKSLSI</sequence>
<dbReference type="OrthoDB" id="407275at2759"/>
<dbReference type="InterPro" id="IPR012951">
    <property type="entry name" value="BBE"/>
</dbReference>
<dbReference type="Gene3D" id="3.40.462.20">
    <property type="match status" value="1"/>
</dbReference>
<feature type="chain" id="PRO_5034070490" evidence="7">
    <location>
        <begin position="24"/>
        <end position="550"/>
    </location>
</feature>
<protein>
    <submittedName>
        <fullName evidence="10">Reticuline oxidase-like</fullName>
    </submittedName>
</protein>
<keyword evidence="5" id="KW-0274">FAD</keyword>
<feature type="domain" description="FAD-binding PCMH-type" evidence="8">
    <location>
        <begin position="76"/>
        <end position="252"/>
    </location>
</feature>
<evidence type="ECO:0000313" key="10">
    <source>
        <dbReference type="RefSeq" id="XP_027367915.1"/>
    </source>
</evidence>
<comment type="cofactor">
    <cofactor evidence="1">
        <name>FAD</name>
        <dbReference type="ChEBI" id="CHEBI:57692"/>
    </cofactor>
</comment>
<accession>A0A8B8MH70</accession>
<evidence type="ECO:0000259" key="8">
    <source>
        <dbReference type="PROSITE" id="PS51387"/>
    </source>
</evidence>
<dbReference type="InterPro" id="IPR016169">
    <property type="entry name" value="FAD-bd_PCMH_sub2"/>
</dbReference>